<dbReference type="EMBL" id="GBRH01256886">
    <property type="protein sequence ID" value="JAD41009.1"/>
    <property type="molecule type" value="Transcribed_RNA"/>
</dbReference>
<name>A0A0A8ZNN7_ARUDO</name>
<evidence type="ECO:0000313" key="1">
    <source>
        <dbReference type="EMBL" id="JAD41009.1"/>
    </source>
</evidence>
<reference evidence="1" key="1">
    <citation type="submission" date="2014-09" db="EMBL/GenBank/DDBJ databases">
        <authorList>
            <person name="Magalhaes I.L.F."/>
            <person name="Oliveira U."/>
            <person name="Santos F.R."/>
            <person name="Vidigal T.H.D.A."/>
            <person name="Brescovit A.D."/>
            <person name="Santos A.J."/>
        </authorList>
    </citation>
    <scope>NUCLEOTIDE SEQUENCE</scope>
    <source>
        <tissue evidence="1">Shoot tissue taken approximately 20 cm above the soil surface</tissue>
    </source>
</reference>
<proteinExistence type="predicted"/>
<accession>A0A0A8ZNN7</accession>
<protein>
    <submittedName>
        <fullName evidence="1">Uncharacterized protein</fullName>
    </submittedName>
</protein>
<organism evidence="1">
    <name type="scientific">Arundo donax</name>
    <name type="common">Giant reed</name>
    <name type="synonym">Donax arundinaceus</name>
    <dbReference type="NCBI Taxonomy" id="35708"/>
    <lineage>
        <taxon>Eukaryota</taxon>
        <taxon>Viridiplantae</taxon>
        <taxon>Streptophyta</taxon>
        <taxon>Embryophyta</taxon>
        <taxon>Tracheophyta</taxon>
        <taxon>Spermatophyta</taxon>
        <taxon>Magnoliopsida</taxon>
        <taxon>Liliopsida</taxon>
        <taxon>Poales</taxon>
        <taxon>Poaceae</taxon>
        <taxon>PACMAD clade</taxon>
        <taxon>Arundinoideae</taxon>
        <taxon>Arundineae</taxon>
        <taxon>Arundo</taxon>
    </lineage>
</organism>
<dbReference type="AlphaFoldDB" id="A0A0A8ZNN7"/>
<sequence>MKHRYFRTLTYQIPILSRYLPNTNTPPILVGQVSDIFIVLK</sequence>
<reference evidence="1" key="2">
    <citation type="journal article" date="2015" name="Data Brief">
        <title>Shoot transcriptome of the giant reed, Arundo donax.</title>
        <authorList>
            <person name="Barrero R.A."/>
            <person name="Guerrero F.D."/>
            <person name="Moolhuijzen P."/>
            <person name="Goolsby J.A."/>
            <person name="Tidwell J."/>
            <person name="Bellgard S.E."/>
            <person name="Bellgard M.I."/>
        </authorList>
    </citation>
    <scope>NUCLEOTIDE SEQUENCE</scope>
    <source>
        <tissue evidence="1">Shoot tissue taken approximately 20 cm above the soil surface</tissue>
    </source>
</reference>